<evidence type="ECO:0000256" key="1">
    <source>
        <dbReference type="SAM" id="MobiDB-lite"/>
    </source>
</evidence>
<dbReference type="GeneID" id="6005073"/>
<organism evidence="2 3">
    <name type="scientific">Coprinopsis cinerea (strain Okayama-7 / 130 / ATCC MYA-4618 / FGSC 9003)</name>
    <name type="common">Inky cap fungus</name>
    <name type="synonym">Hormographiella aspergillata</name>
    <dbReference type="NCBI Taxonomy" id="240176"/>
    <lineage>
        <taxon>Eukaryota</taxon>
        <taxon>Fungi</taxon>
        <taxon>Dikarya</taxon>
        <taxon>Basidiomycota</taxon>
        <taxon>Agaricomycotina</taxon>
        <taxon>Agaricomycetes</taxon>
        <taxon>Agaricomycetidae</taxon>
        <taxon>Agaricales</taxon>
        <taxon>Agaricineae</taxon>
        <taxon>Psathyrellaceae</taxon>
        <taxon>Coprinopsis</taxon>
    </lineage>
</organism>
<dbReference type="VEuPathDB" id="FungiDB:CC1G_10520"/>
<feature type="compositionally biased region" description="Polar residues" evidence="1">
    <location>
        <begin position="443"/>
        <end position="455"/>
    </location>
</feature>
<feature type="compositionally biased region" description="Polar residues" evidence="1">
    <location>
        <begin position="1"/>
        <end position="18"/>
    </location>
</feature>
<proteinExistence type="predicted"/>
<feature type="compositionally biased region" description="Polar residues" evidence="1">
    <location>
        <begin position="36"/>
        <end position="52"/>
    </location>
</feature>
<dbReference type="Proteomes" id="UP000001861">
    <property type="component" value="Unassembled WGS sequence"/>
</dbReference>
<dbReference type="EMBL" id="AACS02000001">
    <property type="protein sequence ID" value="EAU93152.1"/>
    <property type="molecule type" value="Genomic_DNA"/>
</dbReference>
<dbReference type="InParanoid" id="A8N199"/>
<keyword evidence="3" id="KW-1185">Reference proteome</keyword>
<feature type="region of interest" description="Disordered" evidence="1">
    <location>
        <begin position="434"/>
        <end position="457"/>
    </location>
</feature>
<dbReference type="AlphaFoldDB" id="A8N199"/>
<dbReference type="RefSeq" id="XP_001828648.1">
    <property type="nucleotide sequence ID" value="XM_001828596.1"/>
</dbReference>
<gene>
    <name evidence="2" type="ORF">CC1G_10520</name>
</gene>
<feature type="region of interest" description="Disordered" evidence="1">
    <location>
        <begin position="1"/>
        <end position="83"/>
    </location>
</feature>
<sequence>MAHSHGSTVETKPESSSIVRRDGSDVHSASRRIETPKSQPQPSKSGDNSSISIKPMRQLDSVKPTADRLAGTNSGTVGVTQHGLETSRAITLPDSVPDISDRIPTPQPPPHSIPQPHNHDAFHQMLLRLIYFTRPPLDLAVILDYFTCYPRLHTTQTYNVIMAYTLRHGAYGSFLSLAKALHASRLPRNMETTKLEVRYMVHRGAWDQAWRLVTEPTSTRSPNTIPLPIWVEFFQFRRLGYDPPRRTRARLTGVMPSRQQGDALKDWDPRLKLLFEWAPAEMSDPRRIPPRVILSIVTHLLRLHRFDHAMTLTTSYLRSIPRRLTPRRREDCINIVNAHVALGSSATGLRKLRDGEKTLKILLRLHSNIRPNATTLFLLLSGLRKAKHCGTRAERVVRKFAGKWGKELKEDLRVRRRVASLALKEGRLDIAKAYSTDPKGTKTGRSTSESPTEANPTLRFRRLSDKVLLSRRGEDRRLWQRVRMRTKFALRRAPEAESSGRKRPKVRQQQV</sequence>
<dbReference type="KEGG" id="cci:CC1G_10520"/>
<protein>
    <submittedName>
        <fullName evidence="2">Uncharacterized protein</fullName>
    </submittedName>
</protein>
<feature type="region of interest" description="Disordered" evidence="1">
    <location>
        <begin position="490"/>
        <end position="511"/>
    </location>
</feature>
<dbReference type="OMA" id="YESDPPW"/>
<accession>A8N199</accession>
<dbReference type="OrthoDB" id="3149711at2759"/>
<dbReference type="eggNOG" id="ENOG502ST48">
    <property type="taxonomic scope" value="Eukaryota"/>
</dbReference>
<reference evidence="2 3" key="1">
    <citation type="journal article" date="2010" name="Proc. Natl. Acad. Sci. U.S.A.">
        <title>Insights into evolution of multicellular fungi from the assembled chromosomes of the mushroom Coprinopsis cinerea (Coprinus cinereus).</title>
        <authorList>
            <person name="Stajich J.E."/>
            <person name="Wilke S.K."/>
            <person name="Ahren D."/>
            <person name="Au C.H."/>
            <person name="Birren B.W."/>
            <person name="Borodovsky M."/>
            <person name="Burns C."/>
            <person name="Canback B."/>
            <person name="Casselton L.A."/>
            <person name="Cheng C.K."/>
            <person name="Deng J."/>
            <person name="Dietrich F.S."/>
            <person name="Fargo D.C."/>
            <person name="Farman M.L."/>
            <person name="Gathman A.C."/>
            <person name="Goldberg J."/>
            <person name="Guigo R."/>
            <person name="Hoegger P.J."/>
            <person name="Hooker J.B."/>
            <person name="Huggins A."/>
            <person name="James T.Y."/>
            <person name="Kamada T."/>
            <person name="Kilaru S."/>
            <person name="Kodira C."/>
            <person name="Kues U."/>
            <person name="Kupfer D."/>
            <person name="Kwan H.S."/>
            <person name="Lomsadze A."/>
            <person name="Li W."/>
            <person name="Lilly W.W."/>
            <person name="Ma L.J."/>
            <person name="Mackey A.J."/>
            <person name="Manning G."/>
            <person name="Martin F."/>
            <person name="Muraguchi H."/>
            <person name="Natvig D.O."/>
            <person name="Palmerini H."/>
            <person name="Ramesh M.A."/>
            <person name="Rehmeyer C.J."/>
            <person name="Roe B.A."/>
            <person name="Shenoy N."/>
            <person name="Stanke M."/>
            <person name="Ter-Hovhannisyan V."/>
            <person name="Tunlid A."/>
            <person name="Velagapudi R."/>
            <person name="Vision T.J."/>
            <person name="Zeng Q."/>
            <person name="Zolan M.E."/>
            <person name="Pukkila P.J."/>
        </authorList>
    </citation>
    <scope>NUCLEOTIDE SEQUENCE [LARGE SCALE GENOMIC DNA]</scope>
    <source>
        <strain evidence="3">Okayama-7 / 130 / ATCC MYA-4618 / FGSC 9003</strain>
    </source>
</reference>
<feature type="compositionally biased region" description="Basic residues" evidence="1">
    <location>
        <begin position="501"/>
        <end position="511"/>
    </location>
</feature>
<evidence type="ECO:0000313" key="2">
    <source>
        <dbReference type="EMBL" id="EAU93152.1"/>
    </source>
</evidence>
<evidence type="ECO:0000313" key="3">
    <source>
        <dbReference type="Proteomes" id="UP000001861"/>
    </source>
</evidence>
<name>A8N199_COPC7</name>
<comment type="caution">
    <text evidence="2">The sequence shown here is derived from an EMBL/GenBank/DDBJ whole genome shotgun (WGS) entry which is preliminary data.</text>
</comment>